<reference evidence="3" key="1">
    <citation type="submission" date="2017-09" db="EMBL/GenBank/DDBJ databases">
        <title>Depth-based differentiation of microbial function through sediment-hosted aquifers and enrichment of novel symbionts in the deep terrestrial subsurface.</title>
        <authorList>
            <person name="Probst A.J."/>
            <person name="Ladd B."/>
            <person name="Jarett J.K."/>
            <person name="Geller-Mcgrath D.E."/>
            <person name="Sieber C.M.K."/>
            <person name="Emerson J.B."/>
            <person name="Anantharaman K."/>
            <person name="Thomas B.C."/>
            <person name="Malmstrom R."/>
            <person name="Stieglmeier M."/>
            <person name="Klingl A."/>
            <person name="Woyke T."/>
            <person name="Ryan C.M."/>
            <person name="Banfield J.F."/>
        </authorList>
    </citation>
    <scope>NUCLEOTIDE SEQUENCE [LARGE SCALE GENOMIC DNA]</scope>
</reference>
<keyword evidence="1" id="KW-0812">Transmembrane</keyword>
<name>A0A2M6WV62_9BACT</name>
<proteinExistence type="predicted"/>
<dbReference type="EMBL" id="PFAA01000032">
    <property type="protein sequence ID" value="PIT96695.1"/>
    <property type="molecule type" value="Genomic_DNA"/>
</dbReference>
<sequence length="167" mass="18719">MDLHIFLITTHLIGVALGVGGATFGGILYLKALKDGKIDPMEGEWLSIIFTTLRVGLVITVLSGFGFLLEYRMTGQEERLLDPRLWAKLTIIFILVSNALLMQMRKIPMWLGEGLSITSWYGALTLGIIRGADYSYFTFLIFYAIAVFVIIGVLSIIKKLYLGKYFI</sequence>
<comment type="caution">
    <text evidence="2">The sequence shown here is derived from an EMBL/GenBank/DDBJ whole genome shotgun (WGS) entry which is preliminary data.</text>
</comment>
<feature type="transmembrane region" description="Helical" evidence="1">
    <location>
        <begin position="12"/>
        <end position="33"/>
    </location>
</feature>
<keyword evidence="1" id="KW-1133">Transmembrane helix</keyword>
<keyword evidence="1" id="KW-0472">Membrane</keyword>
<feature type="transmembrane region" description="Helical" evidence="1">
    <location>
        <begin position="45"/>
        <end position="65"/>
    </location>
</feature>
<dbReference type="AlphaFoldDB" id="A0A2M6WV62"/>
<feature type="transmembrane region" description="Helical" evidence="1">
    <location>
        <begin position="135"/>
        <end position="157"/>
    </location>
</feature>
<feature type="transmembrane region" description="Helical" evidence="1">
    <location>
        <begin position="109"/>
        <end position="129"/>
    </location>
</feature>
<evidence type="ECO:0000313" key="3">
    <source>
        <dbReference type="Proteomes" id="UP000230481"/>
    </source>
</evidence>
<evidence type="ECO:0008006" key="4">
    <source>
        <dbReference type="Google" id="ProtNLM"/>
    </source>
</evidence>
<accession>A0A2M6WV62</accession>
<organism evidence="2 3">
    <name type="scientific">Candidatus Campbellbacteria bacterium CG10_big_fil_rev_8_21_14_0_10_35_52</name>
    <dbReference type="NCBI Taxonomy" id="1974527"/>
    <lineage>
        <taxon>Bacteria</taxon>
        <taxon>Candidatus Campbelliibacteriota</taxon>
    </lineage>
</organism>
<evidence type="ECO:0000256" key="1">
    <source>
        <dbReference type="SAM" id="Phobius"/>
    </source>
</evidence>
<protein>
    <recommendedName>
        <fullName evidence="4">DUF2269 family protein</fullName>
    </recommendedName>
</protein>
<dbReference type="Proteomes" id="UP000230481">
    <property type="component" value="Unassembled WGS sequence"/>
</dbReference>
<evidence type="ECO:0000313" key="2">
    <source>
        <dbReference type="EMBL" id="PIT96695.1"/>
    </source>
</evidence>
<gene>
    <name evidence="2" type="ORF">COT82_01780</name>
</gene>